<feature type="region of interest" description="Disordered" evidence="1">
    <location>
        <begin position="365"/>
        <end position="400"/>
    </location>
</feature>
<proteinExistence type="predicted"/>
<protein>
    <submittedName>
        <fullName evidence="2">Uncharacterized protein</fullName>
    </submittedName>
</protein>
<feature type="compositionally biased region" description="Basic and acidic residues" evidence="1">
    <location>
        <begin position="853"/>
        <end position="863"/>
    </location>
</feature>
<evidence type="ECO:0000313" key="2">
    <source>
        <dbReference type="EMBL" id="EAU68224.1"/>
    </source>
</evidence>
<dbReference type="EMBL" id="AAMD01000020">
    <property type="protein sequence ID" value="EAU68224.1"/>
    <property type="molecule type" value="Genomic_DNA"/>
</dbReference>
<dbReference type="Proteomes" id="UP000032702">
    <property type="component" value="Unassembled WGS sequence"/>
</dbReference>
<feature type="region of interest" description="Disordered" evidence="1">
    <location>
        <begin position="154"/>
        <end position="253"/>
    </location>
</feature>
<evidence type="ECO:0000256" key="1">
    <source>
        <dbReference type="SAM" id="MobiDB-lite"/>
    </source>
</evidence>
<name>Q098R9_STIAD</name>
<comment type="caution">
    <text evidence="2">The sequence shown here is derived from an EMBL/GenBank/DDBJ whole genome shotgun (WGS) entry which is preliminary data.</text>
</comment>
<feature type="region of interest" description="Disordered" evidence="1">
    <location>
        <begin position="513"/>
        <end position="539"/>
    </location>
</feature>
<reference evidence="2 3" key="1">
    <citation type="submission" date="2006-04" db="EMBL/GenBank/DDBJ databases">
        <authorList>
            <person name="Nierman W.C."/>
        </authorList>
    </citation>
    <scope>NUCLEOTIDE SEQUENCE [LARGE SCALE GENOMIC DNA]</scope>
    <source>
        <strain evidence="2 3">DW4/3-1</strain>
    </source>
</reference>
<feature type="compositionally biased region" description="Low complexity" evidence="1">
    <location>
        <begin position="203"/>
        <end position="213"/>
    </location>
</feature>
<organism evidence="2 3">
    <name type="scientific">Stigmatella aurantiaca (strain DW4/3-1)</name>
    <dbReference type="NCBI Taxonomy" id="378806"/>
    <lineage>
        <taxon>Bacteria</taxon>
        <taxon>Pseudomonadati</taxon>
        <taxon>Myxococcota</taxon>
        <taxon>Myxococcia</taxon>
        <taxon>Myxococcales</taxon>
        <taxon>Cystobacterineae</taxon>
        <taxon>Archangiaceae</taxon>
        <taxon>Stigmatella</taxon>
    </lineage>
</organism>
<dbReference type="AlphaFoldDB" id="Q098R9"/>
<gene>
    <name evidence="2" type="ORF">STIAU_7729</name>
</gene>
<accession>Q098R9</accession>
<feature type="region of interest" description="Disordered" evidence="1">
    <location>
        <begin position="843"/>
        <end position="878"/>
    </location>
</feature>
<feature type="region of interest" description="Disordered" evidence="1">
    <location>
        <begin position="43"/>
        <end position="80"/>
    </location>
</feature>
<evidence type="ECO:0000313" key="3">
    <source>
        <dbReference type="Proteomes" id="UP000032702"/>
    </source>
</evidence>
<sequence>MAGLLPQRPPVSEEVAREGVREQLPQRVAGLLSLERAAADGQIRPGELGHHLPAHATRGTGRGGVHHDGHRHRPGVPLGHRRDEGAALGTHRESVRGILHVTARHHRPILEEDGRAHREARIGHMGALAHLRRLLEQRLPRDVCGHVLSKFSAGVWSAPSRPGGGQWPAPPRRTGSRSAHAPPRRARPASPGAPPRSPEARPGRTAAAAAVPPGLRPPTSRLGGRTLPATSHPRRPRTPPRSRPAAPESAWGPGETLAALLPRKPGKSCSPPSLSNPCSVACRSGKEIREQPGKDTRCALGRLGHLVMRQRFGAHPRRQVGDAADAHHRDAHVAGHHHLGHRAHAHRVGPQGAQHADFRGRLVGGARHHGVHPLPQGHLPALGGLEQPRPEPGGVGLGHVRKARPQPVIVGPRQRVPPGEVDVVGDDHQIPRRELGMDAPRGVRHHQGLDAQRAQDPRGQGHLGGRIALVGMHPALHRHHGRRPHLPQHQPARVARHRGVGKVGQFRVGNDHLAREAVGERPQTTAQDDAERGRQAPRALPDGLGRLLDLLVKSHSAAIILQLGGGRASGPHFGPRFTRTSDVPADHPLEHVLGLALDEVAVPGHLPLKARVEFARGEVDGLAEVPEELRLGEEELVALVHRVGALALAFAKQARLEEARQDEVLGEDGERLLEGRAHLEVDALEGHVVTNHRGHVHEVQHGHGQVPLQAVIAEHAELRHVLRLVLEGHVGQQAPLELTAGDLLGDPLGGQRQGDAAEEAAPLVEVEIVGNDAVEGSGDVVIQEHRPVLPRLERLDRQDGAGAIPVEVLVETVDGASVAPNNSVVLLDVVPIARQARGSQQFEPDARLGVQRGKKDGKERGNEQRIANHGGASRWLPDLARDSSGLQEMRQTV</sequence>